<evidence type="ECO:0000313" key="5">
    <source>
        <dbReference type="EMBL" id="KAJ6218131.1"/>
    </source>
</evidence>
<gene>
    <name evidence="5" type="ORF">RDWZM_009288</name>
</gene>
<dbReference type="InterPro" id="IPR011993">
    <property type="entry name" value="PH-like_dom_sf"/>
</dbReference>
<dbReference type="PANTHER" id="PTHR23138">
    <property type="entry name" value="RAN BINDING PROTEIN"/>
    <property type="match status" value="1"/>
</dbReference>
<dbReference type="SUPFAM" id="SSF50729">
    <property type="entry name" value="PH domain-like"/>
    <property type="match status" value="1"/>
</dbReference>
<feature type="region of interest" description="Disordered" evidence="3">
    <location>
        <begin position="331"/>
        <end position="363"/>
    </location>
</feature>
<dbReference type="EMBL" id="JAPWDV010000003">
    <property type="protein sequence ID" value="KAJ6218131.1"/>
    <property type="molecule type" value="Genomic_DNA"/>
</dbReference>
<feature type="region of interest" description="Disordered" evidence="3">
    <location>
        <begin position="191"/>
        <end position="214"/>
    </location>
</feature>
<accession>A0A9Q0M2Q0</accession>
<dbReference type="OrthoDB" id="10250354at2759"/>
<feature type="domain" description="RanBD1" evidence="4">
    <location>
        <begin position="380"/>
        <end position="510"/>
    </location>
</feature>
<dbReference type="Proteomes" id="UP001142055">
    <property type="component" value="Chromosome 3"/>
</dbReference>
<evidence type="ECO:0000313" key="6">
    <source>
        <dbReference type="Proteomes" id="UP001142055"/>
    </source>
</evidence>
<organism evidence="5 6">
    <name type="scientific">Blomia tropicalis</name>
    <name type="common">Mite</name>
    <dbReference type="NCBI Taxonomy" id="40697"/>
    <lineage>
        <taxon>Eukaryota</taxon>
        <taxon>Metazoa</taxon>
        <taxon>Ecdysozoa</taxon>
        <taxon>Arthropoda</taxon>
        <taxon>Chelicerata</taxon>
        <taxon>Arachnida</taxon>
        <taxon>Acari</taxon>
        <taxon>Acariformes</taxon>
        <taxon>Sarcoptiformes</taxon>
        <taxon>Astigmata</taxon>
        <taxon>Glycyphagoidea</taxon>
        <taxon>Echimyopodidae</taxon>
        <taxon>Blomia</taxon>
    </lineage>
</organism>
<dbReference type="InterPro" id="IPR000156">
    <property type="entry name" value="Ran_bind_dom"/>
</dbReference>
<proteinExistence type="predicted"/>
<dbReference type="CDD" id="cd13180">
    <property type="entry name" value="RanBD_RanBP3"/>
    <property type="match status" value="1"/>
</dbReference>
<dbReference type="OMA" id="CLRFTYV"/>
<dbReference type="PROSITE" id="PS50196">
    <property type="entry name" value="RANBD1"/>
    <property type="match status" value="1"/>
</dbReference>
<dbReference type="GO" id="GO:0005634">
    <property type="term" value="C:nucleus"/>
    <property type="evidence" value="ECO:0007669"/>
    <property type="project" value="UniProtKB-SubCell"/>
</dbReference>
<feature type="region of interest" description="Disordered" evidence="3">
    <location>
        <begin position="247"/>
        <end position="274"/>
    </location>
</feature>
<keyword evidence="2" id="KW-0539">Nucleus</keyword>
<feature type="region of interest" description="Disordered" evidence="3">
    <location>
        <begin position="497"/>
        <end position="528"/>
    </location>
</feature>
<evidence type="ECO:0000256" key="2">
    <source>
        <dbReference type="ARBA" id="ARBA00023242"/>
    </source>
</evidence>
<evidence type="ECO:0000259" key="4">
    <source>
        <dbReference type="PROSITE" id="PS50196"/>
    </source>
</evidence>
<comment type="subcellular location">
    <subcellularLocation>
        <location evidence="1">Nucleus</location>
    </subcellularLocation>
</comment>
<dbReference type="SMART" id="SM00160">
    <property type="entry name" value="RanBD"/>
    <property type="match status" value="1"/>
</dbReference>
<feature type="compositionally biased region" description="Basic and acidic residues" evidence="3">
    <location>
        <begin position="336"/>
        <end position="348"/>
    </location>
</feature>
<name>A0A9Q0M2Q0_BLOTA</name>
<dbReference type="AlphaFoldDB" id="A0A9Q0M2Q0"/>
<protein>
    <recommendedName>
        <fullName evidence="4">RanBD1 domain-containing protein</fullName>
    </recommendedName>
</protein>
<evidence type="ECO:0000256" key="1">
    <source>
        <dbReference type="ARBA" id="ARBA00004123"/>
    </source>
</evidence>
<keyword evidence="6" id="KW-1185">Reference proteome</keyword>
<feature type="compositionally biased region" description="Polar residues" evidence="3">
    <location>
        <begin position="258"/>
        <end position="274"/>
    </location>
</feature>
<dbReference type="Gene3D" id="2.30.29.30">
    <property type="entry name" value="Pleckstrin-homology domain (PH domain)/Phosphotyrosine-binding domain (PTB)"/>
    <property type="match status" value="1"/>
</dbReference>
<sequence length="528" mass="57591">MSTQDVTTTSQSDSDCLPSKHIELKQPNRNETTTTTINVENVENAIARSESVIKSPSKPLFVSASTTPVIKVVDSSSVEDDNEVQNDCANQPSKSRFINTSVIATASNSFLYQNTNVSSNTSFLSTSAIATNPFLRISSFGSSFGSSDDSSVDEANNSDSFSFAPSKLSKPALSARSGLFDSSNANLKRPSVVIPTTTEPKVDESENTSSTKTQFISLNKEENIFKTPTNFFTNAIEGSFSFSNGSSASLTNDKDDQVGSSESANDDQSSKPLFTFGQNLSERVVIDQPTSSTIVDLKFELNNPTPSSSTAPATTTTTEKLISFSDVTKSFESNDESGKSNDEIKFSDDPTTTSTFDNEEDSLKNGDLASDSTLFKRKYEVITGEEDEHNVLSIHGKLYAWDAEKTLWLEKGRGYLRLNDVMKDEKLCSRLVMRTTGALRVILNAHIVAGMKFELANDNCLRFTYVDGIYLIKANPKDIDQLNSAIECRLREIAKRVKTTSDQASSSSDEPETGTQSSSANDKYLDDI</sequence>
<dbReference type="InterPro" id="IPR045255">
    <property type="entry name" value="RanBP1-like"/>
</dbReference>
<dbReference type="PANTHER" id="PTHR23138:SF142">
    <property type="entry name" value="RAN-BINDING PROTEIN 3B-RELATED"/>
    <property type="match status" value="1"/>
</dbReference>
<dbReference type="GO" id="GO:0006611">
    <property type="term" value="P:protein export from nucleus"/>
    <property type="evidence" value="ECO:0007669"/>
    <property type="project" value="TreeGrafter"/>
</dbReference>
<evidence type="ECO:0000256" key="3">
    <source>
        <dbReference type="SAM" id="MobiDB-lite"/>
    </source>
</evidence>
<comment type="caution">
    <text evidence="5">The sequence shown here is derived from an EMBL/GenBank/DDBJ whole genome shotgun (WGS) entry which is preliminary data.</text>
</comment>
<feature type="compositionally biased region" description="Polar residues" evidence="3">
    <location>
        <begin position="500"/>
        <end position="521"/>
    </location>
</feature>
<dbReference type="Pfam" id="PF00638">
    <property type="entry name" value="Ran_BP1"/>
    <property type="match status" value="1"/>
</dbReference>
<reference evidence="5" key="1">
    <citation type="submission" date="2022-12" db="EMBL/GenBank/DDBJ databases">
        <title>Genome assemblies of Blomia tropicalis.</title>
        <authorList>
            <person name="Cui Y."/>
        </authorList>
    </citation>
    <scope>NUCLEOTIDE SEQUENCE</scope>
    <source>
        <tissue evidence="5">Adult mites</tissue>
    </source>
</reference>